<organism evidence="1 2">
    <name type="scientific">Palleniella muris</name>
    <dbReference type="NCBI Taxonomy" id="3038145"/>
    <lineage>
        <taxon>Bacteria</taxon>
        <taxon>Pseudomonadati</taxon>
        <taxon>Bacteroidota</taxon>
        <taxon>Bacteroidia</taxon>
        <taxon>Bacteroidales</taxon>
        <taxon>Prevotellaceae</taxon>
        <taxon>Palleniella</taxon>
    </lineage>
</organism>
<name>A0AC61QSV8_9BACT</name>
<proteinExistence type="predicted"/>
<reference evidence="1" key="1">
    <citation type="submission" date="2019-04" db="EMBL/GenBank/DDBJ databases">
        <title>Microbes associate with the intestines of laboratory mice.</title>
        <authorList>
            <person name="Navarre W."/>
            <person name="Wong E."/>
            <person name="Huang K."/>
            <person name="Tropini C."/>
            <person name="Ng K."/>
            <person name="Yu B."/>
        </authorList>
    </citation>
    <scope>NUCLEOTIDE SEQUENCE</scope>
    <source>
        <strain evidence="1">NM73_A23</strain>
    </source>
</reference>
<evidence type="ECO:0000313" key="2">
    <source>
        <dbReference type="Proteomes" id="UP000308886"/>
    </source>
</evidence>
<gene>
    <name evidence="1" type="ORF">E5358_04050</name>
</gene>
<protein>
    <submittedName>
        <fullName evidence="1">Asp/Glu/hydantoin racemase</fullName>
    </submittedName>
</protein>
<dbReference type="Proteomes" id="UP000308886">
    <property type="component" value="Unassembled WGS sequence"/>
</dbReference>
<evidence type="ECO:0000313" key="1">
    <source>
        <dbReference type="EMBL" id="TGX83123.1"/>
    </source>
</evidence>
<sequence length="217" mass="23291">MKVVCVHTAMALVGPLTETFKRLIPEVEVEHIAESSLIKEVIANNAVTPAVRRRLLDYYNAAADSGADVIFNTCSSVGDIADLGNQICRIPVFRIDKPMAEKAVQEAKRIGVISTLPTTLDPTCRLLQNCAKAAGKEIELVEGLADGAFAAGQSGDSETHDRLIAEAAQKIADKVDMFVLAQGSMERMEKRLAELTGKPVLSSPCLGVLGLRKYLGL</sequence>
<dbReference type="EMBL" id="SRZC01000005">
    <property type="protein sequence ID" value="TGX83123.1"/>
    <property type="molecule type" value="Genomic_DNA"/>
</dbReference>
<accession>A0AC61QSV8</accession>
<comment type="caution">
    <text evidence="1">The sequence shown here is derived from an EMBL/GenBank/DDBJ whole genome shotgun (WGS) entry which is preliminary data.</text>
</comment>
<keyword evidence="2" id="KW-1185">Reference proteome</keyword>